<dbReference type="PANTHER" id="PTHR43465">
    <property type="entry name" value="DUF1680 DOMAIN PROTEIN (AFU_ORTHOLOGUE AFUA_1G08910)"/>
    <property type="match status" value="1"/>
</dbReference>
<proteinExistence type="predicted"/>
<dbReference type="InterPro" id="IPR012878">
    <property type="entry name" value="Beta-AFase-like_GH127_cat"/>
</dbReference>
<dbReference type="KEGG" id="lmb:C9I47_0975"/>
<dbReference type="InterPro" id="IPR008928">
    <property type="entry name" value="6-hairpin_glycosidase_sf"/>
</dbReference>
<dbReference type="InterPro" id="IPR049174">
    <property type="entry name" value="Beta-AFase-like"/>
</dbReference>
<organism evidence="3 4">
    <name type="scientific">Marilutibacter maris</name>
    <dbReference type="NCBI Taxonomy" id="1605891"/>
    <lineage>
        <taxon>Bacteria</taxon>
        <taxon>Pseudomonadati</taxon>
        <taxon>Pseudomonadota</taxon>
        <taxon>Gammaproteobacteria</taxon>
        <taxon>Lysobacterales</taxon>
        <taxon>Lysobacteraceae</taxon>
        <taxon>Marilutibacter</taxon>
    </lineage>
</organism>
<dbReference type="PANTHER" id="PTHR43465:SF2">
    <property type="entry name" value="DUF1680 DOMAIN PROTEIN (AFU_ORTHOLOGUE AFUA_1G08910)"/>
    <property type="match status" value="1"/>
</dbReference>
<sequence length="625" mass="69075">MEALALTPLPAAATRLDGLLGQALEANRRGRLSRFITGPDSPAIAIFAPERCCDNEEGDWYGEHAGKWLVAAARAAARSGDQALRERVLAVADHLLTRQDEDGYLGNYAPARRFTVPQPPKPESWNGEPALRTWDIWTHSYLVLGLLEVHRQFGDDRHLLAARRIGDLCHRTFVERGLDITRVGNHHGMSATVLIDPVVELYFASGERRYLELAEALLAQAEAQPRLALLSRLAEGADASEIATGKAYQLCWNLVGVAKLARASGRDELRQAVERLWTNIRDHHLSLGGGPFGGIAHRSREVFNPGFVFDPTAYVETCSVLAWVQLSRELLLQTGEARYAAEIERSAYNDLLGAQAENGEDWCYYSFANGPRVHTRYWRCCKSSGAMAIEELQTLAWSRDGDALVLNLLGPGRAEIACEDGALRVAVTGDYPLQGHLQLHIEAAPANPAGLRWRIPDWAGERTVRLNGDIVETVDAHGYAGLVRRWRAGDVIELEMAMAPTLHRRRYRNIQESRAPDGSPVRQQVLRRDYVALTRGPLVYATGLIDGYKNTESVLLPEPAQSALSEAPAGRDGRVSLRLAPLHRAAIEFHPYFDLGGRVDGGWRLTWLELAPAALPPYEDDIGAM</sequence>
<dbReference type="GO" id="GO:0005975">
    <property type="term" value="P:carbohydrate metabolic process"/>
    <property type="evidence" value="ECO:0007669"/>
    <property type="project" value="InterPro"/>
</dbReference>
<dbReference type="SUPFAM" id="SSF48208">
    <property type="entry name" value="Six-hairpin glycosidases"/>
    <property type="match status" value="1"/>
</dbReference>
<evidence type="ECO:0000313" key="4">
    <source>
        <dbReference type="Proteomes" id="UP000249447"/>
    </source>
</evidence>
<dbReference type="OrthoDB" id="9757939at2"/>
<dbReference type="Pfam" id="PF20736">
    <property type="entry name" value="Glyco_hydro127M"/>
    <property type="match status" value="1"/>
</dbReference>
<accession>A0A2U9T6W5</accession>
<evidence type="ECO:0000313" key="3">
    <source>
        <dbReference type="EMBL" id="AWV06694.1"/>
    </source>
</evidence>
<gene>
    <name evidence="3" type="ORF">C9I47_0975</name>
</gene>
<dbReference type="Pfam" id="PF07944">
    <property type="entry name" value="Beta-AFase-like_GH127_cat"/>
    <property type="match status" value="1"/>
</dbReference>
<dbReference type="EMBL" id="CP029843">
    <property type="protein sequence ID" value="AWV06694.1"/>
    <property type="molecule type" value="Genomic_DNA"/>
</dbReference>
<evidence type="ECO:0000259" key="2">
    <source>
        <dbReference type="Pfam" id="PF20736"/>
    </source>
</evidence>
<dbReference type="AlphaFoldDB" id="A0A2U9T6W5"/>
<evidence type="ECO:0008006" key="5">
    <source>
        <dbReference type="Google" id="ProtNLM"/>
    </source>
</evidence>
<reference evidence="3 4" key="1">
    <citation type="submission" date="2018-05" db="EMBL/GenBank/DDBJ databases">
        <title>The complete genome of Lysobacter maris HZ9B, a marine bacterium antagonistic against terrestrial plant pathogens.</title>
        <authorList>
            <person name="Zhang X.-Q."/>
        </authorList>
    </citation>
    <scope>NUCLEOTIDE SEQUENCE [LARGE SCALE GENOMIC DNA]</scope>
    <source>
        <strain evidence="3 4">HZ9B</strain>
    </source>
</reference>
<keyword evidence="4" id="KW-1185">Reference proteome</keyword>
<feature type="domain" description="Non-reducing end beta-L-arabinofuranosidase-like GH127 catalytic" evidence="1">
    <location>
        <begin position="53"/>
        <end position="392"/>
    </location>
</feature>
<dbReference type="InterPro" id="IPR049046">
    <property type="entry name" value="Beta-AFase-like_GH127_middle"/>
</dbReference>
<protein>
    <recommendedName>
        <fullName evidence="5">Glycoside hydrolase family 127 protein</fullName>
    </recommendedName>
</protein>
<name>A0A2U9T6W5_9GAMM</name>
<dbReference type="Proteomes" id="UP000249447">
    <property type="component" value="Chromosome"/>
</dbReference>
<feature type="domain" description="Non-reducing end beta-L-arabinofuranosidase-like GH127 middle" evidence="2">
    <location>
        <begin position="404"/>
        <end position="498"/>
    </location>
</feature>
<evidence type="ECO:0000259" key="1">
    <source>
        <dbReference type="Pfam" id="PF07944"/>
    </source>
</evidence>